<accession>A0A915E8H4</accession>
<protein>
    <submittedName>
        <fullName evidence="2">DDE-1 domain-containing protein</fullName>
    </submittedName>
</protein>
<reference evidence="2" key="1">
    <citation type="submission" date="2022-11" db="UniProtKB">
        <authorList>
            <consortium name="WormBaseParasite"/>
        </authorList>
    </citation>
    <scope>IDENTIFICATION</scope>
</reference>
<evidence type="ECO:0000313" key="2">
    <source>
        <dbReference type="WBParaSite" id="jg3971"/>
    </source>
</evidence>
<keyword evidence="1" id="KW-1185">Reference proteome</keyword>
<proteinExistence type="predicted"/>
<dbReference type="Proteomes" id="UP000887574">
    <property type="component" value="Unplaced"/>
</dbReference>
<dbReference type="WBParaSite" id="jg3971">
    <property type="protein sequence ID" value="jg3971"/>
    <property type="gene ID" value="jg3971"/>
</dbReference>
<name>A0A915E8H4_9BILA</name>
<evidence type="ECO:0000313" key="1">
    <source>
        <dbReference type="Proteomes" id="UP000887574"/>
    </source>
</evidence>
<dbReference type="AlphaFoldDB" id="A0A915E8H4"/>
<sequence length="157" mass="18025">MTEPSVCLIPLDSFRCHISESTKKQLKQANLDTAVVPGGCTKFVQAPDVCWNSPFKAKIRELYDDWMVHGEKNLRLAGILELLQWPSTTYNRSLKREMYYQRKSSSTLSGLAESPMPQMEQKTIQFIASSRMDLCQVVEIFFSKLAARKNCRDARRN</sequence>
<organism evidence="1 2">
    <name type="scientific">Ditylenchus dipsaci</name>
    <dbReference type="NCBI Taxonomy" id="166011"/>
    <lineage>
        <taxon>Eukaryota</taxon>
        <taxon>Metazoa</taxon>
        <taxon>Ecdysozoa</taxon>
        <taxon>Nematoda</taxon>
        <taxon>Chromadorea</taxon>
        <taxon>Rhabditida</taxon>
        <taxon>Tylenchina</taxon>
        <taxon>Tylenchomorpha</taxon>
        <taxon>Sphaerularioidea</taxon>
        <taxon>Anguinidae</taxon>
        <taxon>Anguininae</taxon>
        <taxon>Ditylenchus</taxon>
    </lineage>
</organism>